<dbReference type="STRING" id="1105367.CG50_05190"/>
<dbReference type="RefSeq" id="WP_036638273.1">
    <property type="nucleotide sequence ID" value="NZ_CAXYYU010000002.1"/>
</dbReference>
<organism evidence="1 2">
    <name type="scientific">Paenirhodobacter enshiensis</name>
    <dbReference type="NCBI Taxonomy" id="1105367"/>
    <lineage>
        <taxon>Bacteria</taxon>
        <taxon>Pseudomonadati</taxon>
        <taxon>Pseudomonadota</taxon>
        <taxon>Alphaproteobacteria</taxon>
        <taxon>Rhodobacterales</taxon>
        <taxon>Rhodobacter group</taxon>
        <taxon>Paenirhodobacter</taxon>
    </lineage>
</organism>
<dbReference type="OrthoDB" id="7859990at2"/>
<reference evidence="1 2" key="1">
    <citation type="submission" date="2014-03" db="EMBL/GenBank/DDBJ databases">
        <title>Genome of Paenirhodobacter enshiensis DW2-9.</title>
        <authorList>
            <person name="Wang D."/>
            <person name="Wang G."/>
        </authorList>
    </citation>
    <scope>NUCLEOTIDE SEQUENCE [LARGE SCALE GENOMIC DNA]</scope>
    <source>
        <strain evidence="1 2">DW2-9</strain>
    </source>
</reference>
<evidence type="ECO:0008006" key="3">
    <source>
        <dbReference type="Google" id="ProtNLM"/>
    </source>
</evidence>
<dbReference type="Proteomes" id="UP000028824">
    <property type="component" value="Unassembled WGS sequence"/>
</dbReference>
<dbReference type="AlphaFoldDB" id="A0A086XU83"/>
<dbReference type="EMBL" id="JFZB01000022">
    <property type="protein sequence ID" value="KFI25583.1"/>
    <property type="molecule type" value="Genomic_DNA"/>
</dbReference>
<proteinExistence type="predicted"/>
<evidence type="ECO:0000313" key="1">
    <source>
        <dbReference type="EMBL" id="KFI25583.1"/>
    </source>
</evidence>
<evidence type="ECO:0000313" key="2">
    <source>
        <dbReference type="Proteomes" id="UP000028824"/>
    </source>
</evidence>
<sequence>MMIRFTAIALGAAMLAGCQSTTQDKAPSEPVPTPYMTPAVQQEGALEQRSPDTCGNKKYSALLGQPGAAIQAAHISQPVSVVEWRGIEPQIYNPERVVFRLDQNGNVFNIDCG</sequence>
<accession>A0A086XU83</accession>
<dbReference type="PROSITE" id="PS51257">
    <property type="entry name" value="PROKAR_LIPOPROTEIN"/>
    <property type="match status" value="1"/>
</dbReference>
<keyword evidence="2" id="KW-1185">Reference proteome</keyword>
<protein>
    <recommendedName>
        <fullName evidence="3">Peptidase inhibitor I78 family protein</fullName>
    </recommendedName>
</protein>
<gene>
    <name evidence="1" type="ORF">CG50_05190</name>
</gene>
<comment type="caution">
    <text evidence="1">The sequence shown here is derived from an EMBL/GenBank/DDBJ whole genome shotgun (WGS) entry which is preliminary data.</text>
</comment>
<dbReference type="Gene3D" id="3.30.10.10">
    <property type="entry name" value="Trypsin Inhibitor V, subunit A"/>
    <property type="match status" value="1"/>
</dbReference>
<name>A0A086XU83_9RHOB</name>
<dbReference type="eggNOG" id="ENOG50335Z1">
    <property type="taxonomic scope" value="Bacteria"/>
</dbReference>